<feature type="region of interest" description="Disordered" evidence="1">
    <location>
        <begin position="521"/>
        <end position="542"/>
    </location>
</feature>
<dbReference type="EMBL" id="BNBD01000009">
    <property type="protein sequence ID" value="GHF57669.1"/>
    <property type="molecule type" value="Genomic_DNA"/>
</dbReference>
<reference evidence="3" key="1">
    <citation type="journal article" date="2014" name="Int. J. Syst. Evol. Microbiol.">
        <title>Complete genome sequence of Corynebacterium casei LMG S-19264T (=DSM 44701T), isolated from a smear-ripened cheese.</title>
        <authorList>
            <consortium name="US DOE Joint Genome Institute (JGI-PGF)"/>
            <person name="Walter F."/>
            <person name="Albersmeier A."/>
            <person name="Kalinowski J."/>
            <person name="Ruckert C."/>
        </authorList>
    </citation>
    <scope>NUCLEOTIDE SEQUENCE</scope>
    <source>
        <strain evidence="3">JCM 4059</strain>
    </source>
</reference>
<evidence type="ECO:0000259" key="2">
    <source>
        <dbReference type="Pfam" id="PF18431"/>
    </source>
</evidence>
<evidence type="ECO:0000313" key="4">
    <source>
        <dbReference type="Proteomes" id="UP000638313"/>
    </source>
</evidence>
<dbReference type="Proteomes" id="UP000638313">
    <property type="component" value="Unassembled WGS sequence"/>
</dbReference>
<comment type="caution">
    <text evidence="3">The sequence shown here is derived from an EMBL/GenBank/DDBJ whole genome shotgun (WGS) entry which is preliminary data.</text>
</comment>
<gene>
    <name evidence="3" type="ORF">GCM10010218_43850</name>
</gene>
<proteinExistence type="predicted"/>
<dbReference type="CDD" id="cd20684">
    <property type="entry name" value="CdiA-CT_Yk_RNaseA-like"/>
    <property type="match status" value="1"/>
</dbReference>
<protein>
    <recommendedName>
        <fullName evidence="2">Bacterial CdiA-CT RNAse A domain-containing protein</fullName>
    </recommendedName>
</protein>
<dbReference type="RefSeq" id="WP_190131356.1">
    <property type="nucleotide sequence ID" value="NZ_BNBD01000009.1"/>
</dbReference>
<dbReference type="InterPro" id="IPR041436">
    <property type="entry name" value="RNAse_A_bac"/>
</dbReference>
<sequence>MSGGTSTALPDKKQRDKELAAVKTALPPKSGGNFDVKPSHLYYVSYLIRDDQFAHNDGAKNLVDRLGGKEQLAGRGSGPDAFAAAYAKVAKRFLEVWAKSVVSVGGVAVGLTVTANNYASADWHSNKKASGSPPSKATPVVIQSPPHYGTVPDLKWRGTNADSDNSFVRAIGHIPDFLADCLEEVIDKAFRLGKMYKVTPGAHAFEDELKEVADHWRDAGNAALKAGDNFIARISSITDDHNSDWQKAMKSFCQNIWGTTAWGRSRHGLPWKTSPNVAPATRRPVLQVLHDTAKAMEKACRDLVTAASTLTSVSEAAAAKAAGQMVDDVVRDLKKPTWDKLLVVDPPVYAARVAEKAFLSFRKHMDYEGVNKAVDTYNETVHGIARTLEGLMDALDEADRSAPEFKAEEARAIGFGARSLNEFKNEHKWQRGDGQPPSKYALDLATEEELGGGHSLDKHVGKSDAQLLQRLRDQANQNTGVPQIPAASSFPDMESAQKYTQYCLTSKSSEIDQWLSNRPPTPPSKIFSVPSVPGATTTGRTSEVVNGRATPVKDAQGVATRLTYDPNLDPPFVVTTSMPK</sequence>
<dbReference type="Pfam" id="PF18431">
    <property type="entry name" value="RNAse_A_bac"/>
    <property type="match status" value="1"/>
</dbReference>
<dbReference type="AlphaFoldDB" id="A0A919EEV4"/>
<feature type="region of interest" description="Disordered" evidence="1">
    <location>
        <begin position="123"/>
        <end position="144"/>
    </location>
</feature>
<feature type="domain" description="Bacterial CdiA-CT RNAse A" evidence="2">
    <location>
        <begin position="453"/>
        <end position="579"/>
    </location>
</feature>
<accession>A0A919EEV4</accession>
<reference evidence="3" key="2">
    <citation type="submission" date="2020-09" db="EMBL/GenBank/DDBJ databases">
        <authorList>
            <person name="Sun Q."/>
            <person name="Ohkuma M."/>
        </authorList>
    </citation>
    <scope>NUCLEOTIDE SEQUENCE</scope>
    <source>
        <strain evidence="3">JCM 4059</strain>
    </source>
</reference>
<evidence type="ECO:0000256" key="1">
    <source>
        <dbReference type="SAM" id="MobiDB-lite"/>
    </source>
</evidence>
<evidence type="ECO:0000313" key="3">
    <source>
        <dbReference type="EMBL" id="GHF57669.1"/>
    </source>
</evidence>
<keyword evidence="4" id="KW-1185">Reference proteome</keyword>
<name>A0A919EEV4_9ACTN</name>
<organism evidence="3 4">
    <name type="scientific">Streptomyces mashuensis</name>
    <dbReference type="NCBI Taxonomy" id="33904"/>
    <lineage>
        <taxon>Bacteria</taxon>
        <taxon>Bacillati</taxon>
        <taxon>Actinomycetota</taxon>
        <taxon>Actinomycetes</taxon>
        <taxon>Kitasatosporales</taxon>
        <taxon>Streptomycetaceae</taxon>
        <taxon>Streptomyces</taxon>
    </lineage>
</organism>